<evidence type="ECO:0000313" key="3">
    <source>
        <dbReference type="EMBL" id="KAI3849810.1"/>
    </source>
</evidence>
<gene>
    <name evidence="3" type="ORF">MKW98_026724</name>
</gene>
<evidence type="ECO:0000256" key="1">
    <source>
        <dbReference type="ARBA" id="ARBA00022980"/>
    </source>
</evidence>
<evidence type="ECO:0000313" key="4">
    <source>
        <dbReference type="Proteomes" id="UP001202328"/>
    </source>
</evidence>
<dbReference type="InterPro" id="IPR006846">
    <property type="entry name" value="Ribosomal_eS30"/>
</dbReference>
<dbReference type="AlphaFoldDB" id="A0AAD4RZW4"/>
<keyword evidence="4" id="KW-1185">Reference proteome</keyword>
<proteinExistence type="predicted"/>
<accession>A0AAD4RZW4</accession>
<name>A0AAD4RZW4_9MAGN</name>
<dbReference type="Pfam" id="PF04758">
    <property type="entry name" value="Ribosomal_S30"/>
    <property type="match status" value="1"/>
</dbReference>
<sequence length="82" mass="9344">MFNPIIGCLASAGKVTGQTLKVSKHEKNKKPRGRAHKRMQYNSSFVTEIQSFGSFFRFLSNDHIPSSSRQLCIQNCNCIFFE</sequence>
<dbReference type="GO" id="GO:0003735">
    <property type="term" value="F:structural constituent of ribosome"/>
    <property type="evidence" value="ECO:0007669"/>
    <property type="project" value="InterPro"/>
</dbReference>
<evidence type="ECO:0008006" key="5">
    <source>
        <dbReference type="Google" id="ProtNLM"/>
    </source>
</evidence>
<organism evidence="3 4">
    <name type="scientific">Papaver atlanticum</name>
    <dbReference type="NCBI Taxonomy" id="357466"/>
    <lineage>
        <taxon>Eukaryota</taxon>
        <taxon>Viridiplantae</taxon>
        <taxon>Streptophyta</taxon>
        <taxon>Embryophyta</taxon>
        <taxon>Tracheophyta</taxon>
        <taxon>Spermatophyta</taxon>
        <taxon>Magnoliopsida</taxon>
        <taxon>Ranunculales</taxon>
        <taxon>Papaveraceae</taxon>
        <taxon>Papaveroideae</taxon>
        <taxon>Papaver</taxon>
    </lineage>
</organism>
<keyword evidence="2" id="KW-0687">Ribonucleoprotein</keyword>
<protein>
    <recommendedName>
        <fullName evidence="5">Ribosomal protein S30</fullName>
    </recommendedName>
</protein>
<dbReference type="Proteomes" id="UP001202328">
    <property type="component" value="Unassembled WGS sequence"/>
</dbReference>
<reference evidence="3" key="1">
    <citation type="submission" date="2022-04" db="EMBL/GenBank/DDBJ databases">
        <title>A functionally conserved STORR gene fusion in Papaver species that diverged 16.8 million years ago.</title>
        <authorList>
            <person name="Catania T."/>
        </authorList>
    </citation>
    <scope>NUCLEOTIDE SEQUENCE</scope>
    <source>
        <strain evidence="3">S-188037</strain>
    </source>
</reference>
<dbReference type="PANTHER" id="PTHR12650:SF36">
    <property type="entry name" value="40S RIBOSOMAL PROTEIN S30"/>
    <property type="match status" value="1"/>
</dbReference>
<keyword evidence="1" id="KW-0689">Ribosomal protein</keyword>
<dbReference type="GO" id="GO:0022627">
    <property type="term" value="C:cytosolic small ribosomal subunit"/>
    <property type="evidence" value="ECO:0007669"/>
    <property type="project" value="TreeGrafter"/>
</dbReference>
<dbReference type="PANTHER" id="PTHR12650">
    <property type="entry name" value="40S RIBOSOMAL PROTEIN S30/UBIQUITIN-LIKE PROTEIN FUBI"/>
    <property type="match status" value="1"/>
</dbReference>
<comment type="caution">
    <text evidence="3">The sequence shown here is derived from an EMBL/GenBank/DDBJ whole genome shotgun (WGS) entry which is preliminary data.</text>
</comment>
<dbReference type="GO" id="GO:0006412">
    <property type="term" value="P:translation"/>
    <property type="evidence" value="ECO:0007669"/>
    <property type="project" value="InterPro"/>
</dbReference>
<dbReference type="EMBL" id="JAJJMB010016078">
    <property type="protein sequence ID" value="KAI3849810.1"/>
    <property type="molecule type" value="Genomic_DNA"/>
</dbReference>
<evidence type="ECO:0000256" key="2">
    <source>
        <dbReference type="ARBA" id="ARBA00023274"/>
    </source>
</evidence>